<name>A0A1W6I160_SPV1</name>
<dbReference type="Proteomes" id="UP000224527">
    <property type="component" value="Segment"/>
</dbReference>
<feature type="transmembrane region" description="Helical" evidence="1">
    <location>
        <begin position="9"/>
        <end position="27"/>
    </location>
</feature>
<keyword evidence="1" id="KW-1133">Transmembrane helix</keyword>
<dbReference type="EMBL" id="KY780159">
    <property type="protein sequence ID" value="ARM37800.1"/>
    <property type="molecule type" value="Genomic_DNA"/>
</dbReference>
<sequence>MVTMKVSRYIFLTSLAFYVNGMIIIAYETNRILGLVGLALWSMVCGLVFYYLNEEDCRRSSQ</sequence>
<accession>A0A1W6I160</accession>
<evidence type="ECO:0000313" key="2">
    <source>
        <dbReference type="EMBL" id="ARM37800.1"/>
    </source>
</evidence>
<keyword evidence="3" id="KW-1185">Reference proteome</keyword>
<feature type="transmembrane region" description="Helical" evidence="1">
    <location>
        <begin position="33"/>
        <end position="52"/>
    </location>
</feature>
<reference evidence="2" key="1">
    <citation type="journal article" date="2017" name="J. Virol.">
        <title>A novel type of polyhedral viruses infecting hyperthermophilic archaea.</title>
        <authorList>
            <person name="Liu Y."/>
            <person name="Ishino S."/>
            <person name="Ishino Y."/>
            <person name="Pehau-Arnaudet G."/>
            <person name="Krupovic M."/>
            <person name="Prangishvili D."/>
        </authorList>
    </citation>
    <scope>NUCLEOTIDE SEQUENCE [LARGE SCALE GENOMIC DNA]</scope>
    <source>
        <strain evidence="2">S14</strain>
    </source>
</reference>
<keyword evidence="1" id="KW-0472">Membrane</keyword>
<dbReference type="KEGG" id="vg:37273736"/>
<dbReference type="GeneID" id="37273736"/>
<protein>
    <submittedName>
        <fullName evidence="2">Uncharacterized protein</fullName>
    </submittedName>
</protein>
<dbReference type="RefSeq" id="YP_009497865.1">
    <property type="nucleotide sequence ID" value="NC_038017.1"/>
</dbReference>
<evidence type="ECO:0000313" key="3">
    <source>
        <dbReference type="Proteomes" id="UP000224527"/>
    </source>
</evidence>
<organism evidence="2">
    <name type="scientific">Sulfolobus polyhedral virus 1</name>
    <name type="common">SPV1</name>
    <dbReference type="NCBI Taxonomy" id="1982658"/>
    <lineage>
        <taxon>Viruses</taxon>
        <taxon>Viruses incertae sedis</taxon>
        <taxon>Portogloboviridae</taxon>
        <taxon>Alphaportoglobovirus</taxon>
        <taxon>Alphaportoglobovirus beppuense</taxon>
        <taxon>Sulfolobus alphaportoglobovirus 1</taxon>
    </lineage>
</organism>
<proteinExistence type="predicted"/>
<organismHost>
    <name type="scientific">Sulfolobus</name>
    <dbReference type="NCBI Taxonomy" id="2284"/>
</organismHost>
<keyword evidence="1" id="KW-0812">Transmembrane</keyword>
<evidence type="ECO:0000256" key="1">
    <source>
        <dbReference type="SAM" id="Phobius"/>
    </source>
</evidence>